<reference evidence="1 2" key="1">
    <citation type="submission" date="2016-03" db="EMBL/GenBank/DDBJ databases">
        <title>Speciation and ecological success in dimly lit waters: horizontal gene transfer in a green sulfur bacteria bloom unveiled by metagenomic assembly.</title>
        <authorList>
            <person name="Llorens-Mares T."/>
            <person name="Liu Z."/>
            <person name="Allen L.Z."/>
            <person name="Rusch D.B."/>
            <person name="Craig M.T."/>
            <person name="Dupont C.L."/>
            <person name="Bryant D.A."/>
            <person name="Casamayor E.O."/>
        </authorList>
    </citation>
    <scope>NUCLEOTIDE SEQUENCE [LARGE SCALE GENOMIC DNA]</scope>
    <source>
        <strain evidence="1">CIII</strain>
    </source>
</reference>
<dbReference type="InterPro" id="IPR008947">
    <property type="entry name" value="PLipase_C/P1_nuclease_dom_sf"/>
</dbReference>
<dbReference type="Proteomes" id="UP000076481">
    <property type="component" value="Unassembled WGS sequence"/>
</dbReference>
<protein>
    <recommendedName>
        <fullName evidence="3">Phospholipase C/D domain-containing protein</fullName>
    </recommendedName>
</protein>
<evidence type="ECO:0000313" key="2">
    <source>
        <dbReference type="Proteomes" id="UP000076481"/>
    </source>
</evidence>
<sequence length="253" mass="28152">MHTFLSSVLALILTVPLLLSPREAFGWHDRTHVAIAWAAGFERWYSAAAPDVAKSKYPCGAYEGKNHYFHNPENIEVTREMVQRQAGRHDRADDPDGHLYGAIVASVQEYLALRARGKFADYPMVYAAHYAGDLSMPLHNVAYDDFNRARHHANDGVIEESVFRDAALLRSRIYPIRIGNEDELASEIARIAELSRQLALRMQREGRNMTRTEALGQAVHSASLLKAILIYAGCPVLDPPESTLAPLVSAGCE</sequence>
<comment type="caution">
    <text evidence="1">The sequence shown here is derived from an EMBL/GenBank/DDBJ whole genome shotgun (WGS) entry which is preliminary data.</text>
</comment>
<dbReference type="SUPFAM" id="SSF48537">
    <property type="entry name" value="Phospholipase C/P1 nuclease"/>
    <property type="match status" value="1"/>
</dbReference>
<dbReference type="RefSeq" id="WP_303681987.1">
    <property type="nucleotide sequence ID" value="NZ_LVWG01000033.1"/>
</dbReference>
<proteinExistence type="predicted"/>
<organism evidence="1 2">
    <name type="scientific">Pelodictyon luteolum</name>
    <dbReference type="NCBI Taxonomy" id="1100"/>
    <lineage>
        <taxon>Bacteria</taxon>
        <taxon>Pseudomonadati</taxon>
        <taxon>Chlorobiota</taxon>
        <taxon>Chlorobiia</taxon>
        <taxon>Chlorobiales</taxon>
        <taxon>Chlorobiaceae</taxon>
        <taxon>Chlorobium/Pelodictyon group</taxon>
        <taxon>Pelodictyon</taxon>
    </lineage>
</organism>
<evidence type="ECO:0000313" key="1">
    <source>
        <dbReference type="EMBL" id="KZK73815.1"/>
    </source>
</evidence>
<evidence type="ECO:0008006" key="3">
    <source>
        <dbReference type="Google" id="ProtNLM"/>
    </source>
</evidence>
<name>A0A165LBC9_PELLU</name>
<accession>A0A165LBC9</accession>
<dbReference type="GO" id="GO:0016788">
    <property type="term" value="F:hydrolase activity, acting on ester bonds"/>
    <property type="evidence" value="ECO:0007669"/>
    <property type="project" value="InterPro"/>
</dbReference>
<dbReference type="AlphaFoldDB" id="A0A165LBC9"/>
<gene>
    <name evidence="1" type="ORF">A3K90_03185</name>
</gene>
<dbReference type="EMBL" id="LVWG01000033">
    <property type="protein sequence ID" value="KZK73815.1"/>
    <property type="molecule type" value="Genomic_DNA"/>
</dbReference>